<proteinExistence type="predicted"/>
<dbReference type="AlphaFoldDB" id="A0A1W2G746"/>
<name>A0A1W2G746_REIFA</name>
<dbReference type="OrthoDB" id="7063297at2"/>
<sequence length="125" mass="14502">MNSEQIQRIEKTHYGKGLISQYNSSVNQIIIGIQYSGNDEYFAAPRKLNITPTDRVVQYIDCINDSCTKGIIDFTFTLQLMLAKSQMEYLEDIICDGYQDEERMRGNGSRCRARTQIKISIEYRK</sequence>
<dbReference type="RefSeq" id="WP_084370998.1">
    <property type="nucleotide sequence ID" value="NZ_FWYF01000001.1"/>
</dbReference>
<reference evidence="1 2" key="1">
    <citation type="submission" date="2017-04" db="EMBL/GenBank/DDBJ databases">
        <authorList>
            <person name="Afonso C.L."/>
            <person name="Miller P.J."/>
            <person name="Scott M.A."/>
            <person name="Spackman E."/>
            <person name="Goraichik I."/>
            <person name="Dimitrov K.M."/>
            <person name="Suarez D.L."/>
            <person name="Swayne D.E."/>
        </authorList>
    </citation>
    <scope>NUCLEOTIDE SEQUENCE [LARGE SCALE GENOMIC DNA]</scope>
    <source>
        <strain evidence="1 2">DSM 26133</strain>
    </source>
</reference>
<accession>A0A1W2G746</accession>
<evidence type="ECO:0000313" key="2">
    <source>
        <dbReference type="Proteomes" id="UP000192472"/>
    </source>
</evidence>
<evidence type="ECO:0000313" key="1">
    <source>
        <dbReference type="EMBL" id="SMD32334.1"/>
    </source>
</evidence>
<protein>
    <submittedName>
        <fullName evidence="1">Uncharacterized protein</fullName>
    </submittedName>
</protein>
<dbReference type="Proteomes" id="UP000192472">
    <property type="component" value="Unassembled WGS sequence"/>
</dbReference>
<dbReference type="EMBL" id="FWYF01000001">
    <property type="protein sequence ID" value="SMD32334.1"/>
    <property type="molecule type" value="Genomic_DNA"/>
</dbReference>
<dbReference type="STRING" id="692418.SAMN04488029_0679"/>
<gene>
    <name evidence="1" type="ORF">SAMN04488029_0679</name>
</gene>
<keyword evidence="2" id="KW-1185">Reference proteome</keyword>
<organism evidence="1 2">
    <name type="scientific">Reichenbachiella faecimaris</name>
    <dbReference type="NCBI Taxonomy" id="692418"/>
    <lineage>
        <taxon>Bacteria</taxon>
        <taxon>Pseudomonadati</taxon>
        <taxon>Bacteroidota</taxon>
        <taxon>Cytophagia</taxon>
        <taxon>Cytophagales</taxon>
        <taxon>Reichenbachiellaceae</taxon>
        <taxon>Reichenbachiella</taxon>
    </lineage>
</organism>